<name>A0A9N8ZNV5_9GLOM</name>
<dbReference type="InterPro" id="IPR014756">
    <property type="entry name" value="Ig_E-set"/>
</dbReference>
<dbReference type="Pfam" id="PF02221">
    <property type="entry name" value="E1_DerP2_DerF2"/>
    <property type="match status" value="1"/>
</dbReference>
<dbReference type="EMBL" id="CAJVPJ010000255">
    <property type="protein sequence ID" value="CAG8502192.1"/>
    <property type="molecule type" value="Genomic_DNA"/>
</dbReference>
<evidence type="ECO:0000256" key="2">
    <source>
        <dbReference type="SAM" id="SignalP"/>
    </source>
</evidence>
<organism evidence="4 5">
    <name type="scientific">Paraglomus occultum</name>
    <dbReference type="NCBI Taxonomy" id="144539"/>
    <lineage>
        <taxon>Eukaryota</taxon>
        <taxon>Fungi</taxon>
        <taxon>Fungi incertae sedis</taxon>
        <taxon>Mucoromycota</taxon>
        <taxon>Glomeromycotina</taxon>
        <taxon>Glomeromycetes</taxon>
        <taxon>Paraglomerales</taxon>
        <taxon>Paraglomeraceae</taxon>
        <taxon>Paraglomus</taxon>
    </lineage>
</organism>
<accession>A0A9N8ZNV5</accession>
<sequence>MKHPIFFLFFVLVTTAVINAIPHTLILRQQPTEFSSCAIFGLDVPDISVTISPDSIVAGQNVTFHIIGTTKFSIPAATVGIFIYNDTYDKEYQASFCDYYISCPLGENNAFGINVTITPEVVPESYNMDVWIYNDTANFSCATTYTDPELSNGRLSIQ</sequence>
<dbReference type="Proteomes" id="UP000789572">
    <property type="component" value="Unassembled WGS sequence"/>
</dbReference>
<dbReference type="SUPFAM" id="SSF81296">
    <property type="entry name" value="E set domains"/>
    <property type="match status" value="1"/>
</dbReference>
<keyword evidence="2" id="KW-0732">Signal</keyword>
<gene>
    <name evidence="4" type="ORF">POCULU_LOCUS2630</name>
</gene>
<dbReference type="OrthoDB" id="2307830at2759"/>
<dbReference type="InterPro" id="IPR003172">
    <property type="entry name" value="ML_dom"/>
</dbReference>
<proteinExistence type="predicted"/>
<evidence type="ECO:0000313" key="4">
    <source>
        <dbReference type="EMBL" id="CAG8502192.1"/>
    </source>
</evidence>
<keyword evidence="5" id="KW-1185">Reference proteome</keyword>
<reference evidence="4" key="1">
    <citation type="submission" date="2021-06" db="EMBL/GenBank/DDBJ databases">
        <authorList>
            <person name="Kallberg Y."/>
            <person name="Tangrot J."/>
            <person name="Rosling A."/>
        </authorList>
    </citation>
    <scope>NUCLEOTIDE SEQUENCE</scope>
    <source>
        <strain evidence="4">IA702</strain>
    </source>
</reference>
<comment type="caution">
    <text evidence="4">The sequence shown here is derived from an EMBL/GenBank/DDBJ whole genome shotgun (WGS) entry which is preliminary data.</text>
</comment>
<dbReference type="SMART" id="SM00737">
    <property type="entry name" value="ML"/>
    <property type="match status" value="1"/>
</dbReference>
<protein>
    <recommendedName>
        <fullName evidence="1">Phosphatidylglycerol/phosphatidylinositol transfer protein</fullName>
    </recommendedName>
</protein>
<evidence type="ECO:0000259" key="3">
    <source>
        <dbReference type="SMART" id="SM00737"/>
    </source>
</evidence>
<feature type="signal peptide" evidence="2">
    <location>
        <begin position="1"/>
        <end position="20"/>
    </location>
</feature>
<feature type="chain" id="PRO_5040499138" description="Phosphatidylglycerol/phosphatidylinositol transfer protein" evidence="2">
    <location>
        <begin position="21"/>
        <end position="158"/>
    </location>
</feature>
<evidence type="ECO:0000256" key="1">
    <source>
        <dbReference type="ARBA" id="ARBA00016056"/>
    </source>
</evidence>
<dbReference type="AlphaFoldDB" id="A0A9N8ZNV5"/>
<evidence type="ECO:0000313" key="5">
    <source>
        <dbReference type="Proteomes" id="UP000789572"/>
    </source>
</evidence>
<feature type="domain" description="MD-2-related lipid-recognition" evidence="3">
    <location>
        <begin position="34"/>
        <end position="146"/>
    </location>
</feature>